<evidence type="ECO:0000256" key="4">
    <source>
        <dbReference type="SAM" id="SignalP"/>
    </source>
</evidence>
<accession>J3L5I2</accession>
<dbReference type="OMA" id="ANGPGHM"/>
<organism evidence="5">
    <name type="scientific">Oryza brachyantha</name>
    <name type="common">malo sina</name>
    <dbReference type="NCBI Taxonomy" id="4533"/>
    <lineage>
        <taxon>Eukaryota</taxon>
        <taxon>Viridiplantae</taxon>
        <taxon>Streptophyta</taxon>
        <taxon>Embryophyta</taxon>
        <taxon>Tracheophyta</taxon>
        <taxon>Spermatophyta</taxon>
        <taxon>Magnoliopsida</taxon>
        <taxon>Liliopsida</taxon>
        <taxon>Poales</taxon>
        <taxon>Poaceae</taxon>
        <taxon>BOP clade</taxon>
        <taxon>Oryzoideae</taxon>
        <taxon>Oryzeae</taxon>
        <taxon>Oryzinae</taxon>
        <taxon>Oryza</taxon>
    </lineage>
</organism>
<dbReference type="InterPro" id="IPR036249">
    <property type="entry name" value="Thioredoxin-like_sf"/>
</dbReference>
<dbReference type="GO" id="GO:0005789">
    <property type="term" value="C:endoplasmic reticulum membrane"/>
    <property type="evidence" value="ECO:0007669"/>
    <property type="project" value="TreeGrafter"/>
</dbReference>
<feature type="region of interest" description="Disordered" evidence="3">
    <location>
        <begin position="31"/>
        <end position="84"/>
    </location>
</feature>
<dbReference type="GO" id="GO:0045454">
    <property type="term" value="P:cell redox homeostasis"/>
    <property type="evidence" value="ECO:0007669"/>
    <property type="project" value="TreeGrafter"/>
</dbReference>
<evidence type="ECO:0000256" key="1">
    <source>
        <dbReference type="ARBA" id="ARBA00022729"/>
    </source>
</evidence>
<keyword evidence="6" id="KW-1185">Reference proteome</keyword>
<sequence length="327" mass="36029">MDRVQLVLLGLPILLFCSDLVTLFGPEQLPTTQPEQLPTTQSDLPHPHPHPVPASDAVQPDDITADAGDSAQVSEPQVDGPASGTTVELKFCASCSYRGNAMTTKQMLETSFPGIHVVLENYPPPFPKRTLSKAVPFLQVGAMATLMAGDQIFPRFGMVPPPWYYSLRANRFGTMATIWLFGNFAQSFLQSSGAFEVYCNGQLVFSKLSEQRFPSEFELRELIGKRLPDAQFGQNLEKSPALSTTRNSQMRQKLCKHLFILSSQDEMRTEMRLSCCSGIYGCLRKQGWLSFPVDYAGQESRSLINKASAQLAIAFQAGANSGTLVHQ</sequence>
<reference evidence="5" key="1">
    <citation type="journal article" date="2013" name="Nat. Commun.">
        <title>Whole-genome sequencing of Oryza brachyantha reveals mechanisms underlying Oryza genome evolution.</title>
        <authorList>
            <person name="Chen J."/>
            <person name="Huang Q."/>
            <person name="Gao D."/>
            <person name="Wang J."/>
            <person name="Lang Y."/>
            <person name="Liu T."/>
            <person name="Li B."/>
            <person name="Bai Z."/>
            <person name="Luis Goicoechea J."/>
            <person name="Liang C."/>
            <person name="Chen C."/>
            <person name="Zhang W."/>
            <person name="Sun S."/>
            <person name="Liao Y."/>
            <person name="Zhang X."/>
            <person name="Yang L."/>
            <person name="Song C."/>
            <person name="Wang M."/>
            <person name="Shi J."/>
            <person name="Liu G."/>
            <person name="Liu J."/>
            <person name="Zhou H."/>
            <person name="Zhou W."/>
            <person name="Yu Q."/>
            <person name="An N."/>
            <person name="Chen Y."/>
            <person name="Cai Q."/>
            <person name="Wang B."/>
            <person name="Liu B."/>
            <person name="Min J."/>
            <person name="Huang Y."/>
            <person name="Wu H."/>
            <person name="Li Z."/>
            <person name="Zhang Y."/>
            <person name="Yin Y."/>
            <person name="Song W."/>
            <person name="Jiang J."/>
            <person name="Jackson S.A."/>
            <person name="Wing R.A."/>
            <person name="Wang J."/>
            <person name="Chen M."/>
        </authorList>
    </citation>
    <scope>NUCLEOTIDE SEQUENCE [LARGE SCALE GENOMIC DNA]</scope>
    <source>
        <strain evidence="5">cv. IRGC 101232</strain>
    </source>
</reference>
<dbReference type="InterPro" id="IPR011893">
    <property type="entry name" value="Selenoprotein_Rdx-typ"/>
</dbReference>
<dbReference type="Gramene" id="OB01G44880.1">
    <property type="protein sequence ID" value="OB01G44880.1"/>
    <property type="gene ID" value="OB01G44880"/>
</dbReference>
<evidence type="ECO:0000313" key="5">
    <source>
        <dbReference type="EnsemblPlants" id="OB01G44880.1"/>
    </source>
</evidence>
<reference evidence="5" key="2">
    <citation type="submission" date="2013-04" db="UniProtKB">
        <authorList>
            <consortium name="EnsemblPlants"/>
        </authorList>
    </citation>
    <scope>IDENTIFICATION</scope>
</reference>
<evidence type="ECO:0008006" key="7">
    <source>
        <dbReference type="Google" id="ProtNLM"/>
    </source>
</evidence>
<dbReference type="eggNOG" id="KOG3286">
    <property type="taxonomic scope" value="Eukaryota"/>
</dbReference>
<feature type="signal peptide" evidence="4">
    <location>
        <begin position="1"/>
        <end position="23"/>
    </location>
</feature>
<dbReference type="STRING" id="4533.J3L5I2"/>
<evidence type="ECO:0000313" key="6">
    <source>
        <dbReference type="Proteomes" id="UP000006038"/>
    </source>
</evidence>
<evidence type="ECO:0000256" key="2">
    <source>
        <dbReference type="ARBA" id="ARBA00023284"/>
    </source>
</evidence>
<feature type="chain" id="PRO_5003772270" description="SelT-like protein" evidence="4">
    <location>
        <begin position="24"/>
        <end position="327"/>
    </location>
</feature>
<dbReference type="HOGENOM" id="CLU_073701_0_0_1"/>
<proteinExistence type="predicted"/>
<keyword evidence="2" id="KW-0676">Redox-active center</keyword>
<dbReference type="GO" id="GO:0004791">
    <property type="term" value="F:thioredoxin-disulfide reductase (NADPH) activity"/>
    <property type="evidence" value="ECO:0007669"/>
    <property type="project" value="TreeGrafter"/>
</dbReference>
<protein>
    <recommendedName>
        <fullName evidence="7">SelT-like protein</fullName>
    </recommendedName>
</protein>
<keyword evidence="1 4" id="KW-0732">Signal</keyword>
<name>J3L5I2_ORYBR</name>
<evidence type="ECO:0000256" key="3">
    <source>
        <dbReference type="SAM" id="MobiDB-lite"/>
    </source>
</evidence>
<feature type="compositionally biased region" description="Low complexity" evidence="3">
    <location>
        <begin position="31"/>
        <end position="41"/>
    </location>
</feature>
<dbReference type="EnsemblPlants" id="OB01G44880.1">
    <property type="protein sequence ID" value="OB01G44880.1"/>
    <property type="gene ID" value="OB01G44880"/>
</dbReference>
<dbReference type="SUPFAM" id="SSF52833">
    <property type="entry name" value="Thioredoxin-like"/>
    <property type="match status" value="1"/>
</dbReference>
<dbReference type="Pfam" id="PF10262">
    <property type="entry name" value="Rdx"/>
    <property type="match status" value="1"/>
</dbReference>
<dbReference type="AlphaFoldDB" id="J3L5I2"/>
<dbReference type="PANTHER" id="PTHR13544:SF0">
    <property type="entry name" value="THIOREDOXIN REDUCTASE-LIKE SELENOPROTEIN T"/>
    <property type="match status" value="1"/>
</dbReference>
<dbReference type="Proteomes" id="UP000006038">
    <property type="component" value="Chromosome 1"/>
</dbReference>
<dbReference type="Gene3D" id="3.40.30.10">
    <property type="entry name" value="Glutaredoxin"/>
    <property type="match status" value="1"/>
</dbReference>
<dbReference type="NCBIfam" id="TIGR02174">
    <property type="entry name" value="CXXU_selWTH"/>
    <property type="match status" value="1"/>
</dbReference>
<dbReference type="PANTHER" id="PTHR13544">
    <property type="entry name" value="SELENOPROTEIN T"/>
    <property type="match status" value="1"/>
</dbReference>
<dbReference type="InterPro" id="IPR019389">
    <property type="entry name" value="Selenoprotein_T"/>
</dbReference>